<reference evidence="2 3" key="1">
    <citation type="journal article" date="2015" name="Nature">
        <title>rRNA introns, odd ribosomes, and small enigmatic genomes across a large radiation of phyla.</title>
        <authorList>
            <person name="Brown C.T."/>
            <person name="Hug L.A."/>
            <person name="Thomas B.C."/>
            <person name="Sharon I."/>
            <person name="Castelle C.J."/>
            <person name="Singh A."/>
            <person name="Wilkins M.J."/>
            <person name="Williams K.H."/>
            <person name="Banfield J.F."/>
        </authorList>
    </citation>
    <scope>NUCLEOTIDE SEQUENCE [LARGE SCALE GENOMIC DNA]</scope>
</reference>
<dbReference type="PANTHER" id="PTHR14911:SF13">
    <property type="entry name" value="TRNA (GUANINE(6)-N2)-METHYLTRANSFERASE THUMP3"/>
    <property type="match status" value="1"/>
</dbReference>
<gene>
    <name evidence="2" type="ORF">UT42_C0011G0005</name>
</gene>
<feature type="domain" description="Ribosomal RNA large subunit methyltransferase K/L-like methyltransferase" evidence="1">
    <location>
        <begin position="180"/>
        <end position="328"/>
    </location>
</feature>
<dbReference type="GO" id="GO:0016423">
    <property type="term" value="F:tRNA (guanine) methyltransferase activity"/>
    <property type="evidence" value="ECO:0007669"/>
    <property type="project" value="TreeGrafter"/>
</dbReference>
<dbReference type="EMBL" id="LBWS01000011">
    <property type="protein sequence ID" value="KKR15020.1"/>
    <property type="molecule type" value="Genomic_DNA"/>
</dbReference>
<protein>
    <submittedName>
        <fullName evidence="2">Putative DNA methylase</fullName>
    </submittedName>
</protein>
<comment type="caution">
    <text evidence="2">The sequence shown here is derived from an EMBL/GenBank/DDBJ whole genome shotgun (WGS) entry which is preliminary data.</text>
</comment>
<dbReference type="InterPro" id="IPR029063">
    <property type="entry name" value="SAM-dependent_MTases_sf"/>
</dbReference>
<dbReference type="PANTHER" id="PTHR14911">
    <property type="entry name" value="THUMP DOMAIN-CONTAINING"/>
    <property type="match status" value="1"/>
</dbReference>
<keyword evidence="2" id="KW-0808">Transferase</keyword>
<dbReference type="Proteomes" id="UP000034048">
    <property type="component" value="Unassembled WGS sequence"/>
</dbReference>
<accession>A0A0G0QXF4</accession>
<sequence length="375" mass="42003">MLFFVLGNHPEISLAEILAVLGPVEYRLINQQTLIITQDLAIEPQILIRRLGGTIKLGKIKQTIKHWQPQTVVPIVTDLLSAYQGKVKFGFSVYGAPKLNLKPLAMELKKELKTQSLNSRWVTSRDQALSSVVVEQNKLIEQGADIVIIKDNDSYLIGKTWAVQAFKELSARDYGRPARDDHSGMLPPKLAQIMLNLSGAKFNQVVLDPFCGSGTVLAEALLMGFQQVQGTDISAKAVKDTETNLAWLKKNQPQIGNYLVRLVDARKLLQIIPAKSIDVIVTEPYLGPQRGRIDYKTTVVELMDLYSQALLAMAQVLKPQGRVVMIWSVIQNRPLLLQPKDFTIIKSHNNQTARGLLYSRPGQKIKREIIILQKK</sequence>
<dbReference type="Gene3D" id="3.40.50.150">
    <property type="entry name" value="Vaccinia Virus protein VP39"/>
    <property type="match status" value="1"/>
</dbReference>
<dbReference type="CDD" id="cd02440">
    <property type="entry name" value="AdoMet_MTases"/>
    <property type="match status" value="1"/>
</dbReference>
<dbReference type="InterPro" id="IPR000241">
    <property type="entry name" value="RlmKL-like_Mtase"/>
</dbReference>
<evidence type="ECO:0000313" key="3">
    <source>
        <dbReference type="Proteomes" id="UP000034048"/>
    </source>
</evidence>
<dbReference type="Pfam" id="PF01170">
    <property type="entry name" value="UPF0020"/>
    <property type="match status" value="1"/>
</dbReference>
<proteinExistence type="predicted"/>
<organism evidence="2 3">
    <name type="scientific">Candidatus Falkowbacteria bacterium GW2011_GWA2_39_24</name>
    <dbReference type="NCBI Taxonomy" id="1618634"/>
    <lineage>
        <taxon>Bacteria</taxon>
        <taxon>Candidatus Falkowiibacteriota</taxon>
    </lineage>
</organism>
<dbReference type="GO" id="GO:0030488">
    <property type="term" value="P:tRNA methylation"/>
    <property type="evidence" value="ECO:0007669"/>
    <property type="project" value="TreeGrafter"/>
</dbReference>
<dbReference type="SUPFAM" id="SSF53335">
    <property type="entry name" value="S-adenosyl-L-methionine-dependent methyltransferases"/>
    <property type="match status" value="1"/>
</dbReference>
<name>A0A0G0QXF4_9BACT</name>
<dbReference type="AlphaFoldDB" id="A0A0G0QXF4"/>
<evidence type="ECO:0000313" key="2">
    <source>
        <dbReference type="EMBL" id="KKR15020.1"/>
    </source>
</evidence>
<evidence type="ECO:0000259" key="1">
    <source>
        <dbReference type="Pfam" id="PF01170"/>
    </source>
</evidence>
<keyword evidence="2" id="KW-0489">Methyltransferase</keyword>